<sequence length="37" mass="4327">MKRSLGVGIRFLTASLKIGVKLFQWMDWLEKGFLIPF</sequence>
<dbReference type="AlphaFoldDB" id="M7S006"/>
<dbReference type="EMBL" id="AOTX01000007">
    <property type="protein sequence ID" value="EMR59359.1"/>
    <property type="molecule type" value="Genomic_DNA"/>
</dbReference>
<evidence type="ECO:0000313" key="1">
    <source>
        <dbReference type="EMBL" id="EMR59359.1"/>
    </source>
</evidence>
<reference evidence="1 2" key="1">
    <citation type="submission" date="2013-02" db="EMBL/GenBank/DDBJ databases">
        <title>Comparitive Sequence Analysis of H. pylori Isolates.</title>
        <authorList>
            <person name="Blanchard T.G."/>
            <person name="Czinn S.J."/>
            <person name="McCracken C.M."/>
            <person name="Abolude K.A."/>
            <person name="Shefchek K.S."/>
            <person name="Maroo A.M."/>
            <person name="Santana-Cruz I.S."/>
            <person name="Tallon L.J."/>
            <person name="Ficke F.W.F."/>
        </authorList>
    </citation>
    <scope>NUCLEOTIDE SEQUENCE [LARGE SCALE GENOMIC DNA]</scope>
    <source>
        <strain evidence="1 2">Hp H-1</strain>
    </source>
</reference>
<dbReference type="PATRIC" id="fig|992058.3.peg.148"/>
<comment type="caution">
    <text evidence="1">The sequence shown here is derived from an EMBL/GenBank/DDBJ whole genome shotgun (WGS) entry which is preliminary data.</text>
</comment>
<accession>M7S006</accession>
<protein>
    <submittedName>
        <fullName evidence="1">Uncharacterized protein</fullName>
    </submittedName>
</protein>
<proteinExistence type="predicted"/>
<gene>
    <name evidence="1" type="ORF">HPHPH1_0126</name>
</gene>
<name>M7S006_HELPX</name>
<dbReference type="Proteomes" id="UP000011947">
    <property type="component" value="Unassembled WGS sequence"/>
</dbReference>
<evidence type="ECO:0000313" key="2">
    <source>
        <dbReference type="Proteomes" id="UP000011947"/>
    </source>
</evidence>
<organism evidence="1 2">
    <name type="scientific">Helicobacter pylori Hp H-1</name>
    <dbReference type="NCBI Taxonomy" id="992058"/>
    <lineage>
        <taxon>Bacteria</taxon>
        <taxon>Pseudomonadati</taxon>
        <taxon>Campylobacterota</taxon>
        <taxon>Epsilonproteobacteria</taxon>
        <taxon>Campylobacterales</taxon>
        <taxon>Helicobacteraceae</taxon>
        <taxon>Helicobacter</taxon>
    </lineage>
</organism>